<keyword evidence="1" id="KW-0472">Membrane</keyword>
<feature type="transmembrane region" description="Helical" evidence="1">
    <location>
        <begin position="30"/>
        <end position="48"/>
    </location>
</feature>
<evidence type="ECO:0000256" key="1">
    <source>
        <dbReference type="SAM" id="Phobius"/>
    </source>
</evidence>
<keyword evidence="1" id="KW-1133">Transmembrane helix</keyword>
<dbReference type="InterPro" id="IPR021840">
    <property type="entry name" value="DUF3433"/>
</dbReference>
<dbReference type="AlphaFoldDB" id="A0A0N0NQU7"/>
<reference evidence="2 3" key="1">
    <citation type="submission" date="2015-06" db="EMBL/GenBank/DDBJ databases">
        <title>Draft genome of the ant-associated black yeast Phialophora attae CBS 131958.</title>
        <authorList>
            <person name="Moreno L.F."/>
            <person name="Stielow B.J."/>
            <person name="de Hoog S."/>
            <person name="Vicente V.A."/>
            <person name="Weiss V.A."/>
            <person name="de Vries M."/>
            <person name="Cruz L.M."/>
            <person name="Souza E.M."/>
        </authorList>
    </citation>
    <scope>NUCLEOTIDE SEQUENCE [LARGE SCALE GENOMIC DNA]</scope>
    <source>
        <strain evidence="2 3">CBS 131958</strain>
    </source>
</reference>
<comment type="caution">
    <text evidence="2">The sequence shown here is derived from an EMBL/GenBank/DDBJ whole genome shotgun (WGS) entry which is preliminary data.</text>
</comment>
<gene>
    <name evidence="2" type="ORF">AB675_8525</name>
</gene>
<keyword evidence="1" id="KW-0812">Transmembrane</keyword>
<name>A0A0N0NQU7_9EURO</name>
<dbReference type="RefSeq" id="XP_018004304.1">
    <property type="nucleotide sequence ID" value="XM_018148977.1"/>
</dbReference>
<dbReference type="OrthoDB" id="3522351at2759"/>
<evidence type="ECO:0000313" key="3">
    <source>
        <dbReference type="Proteomes" id="UP000038010"/>
    </source>
</evidence>
<dbReference type="PANTHER" id="PTHR37544">
    <property type="entry name" value="SPRAY-RELATED"/>
    <property type="match status" value="1"/>
</dbReference>
<accession>A0A0N0NQU7</accession>
<dbReference type="VEuPathDB" id="FungiDB:AB675_8525"/>
<protein>
    <submittedName>
        <fullName evidence="2">Uncharacterized protein</fullName>
    </submittedName>
</protein>
<organism evidence="2 3">
    <name type="scientific">Cyphellophora attinorum</name>
    <dbReference type="NCBI Taxonomy" id="1664694"/>
    <lineage>
        <taxon>Eukaryota</taxon>
        <taxon>Fungi</taxon>
        <taxon>Dikarya</taxon>
        <taxon>Ascomycota</taxon>
        <taxon>Pezizomycotina</taxon>
        <taxon>Eurotiomycetes</taxon>
        <taxon>Chaetothyriomycetidae</taxon>
        <taxon>Chaetothyriales</taxon>
        <taxon>Cyphellophoraceae</taxon>
        <taxon>Cyphellophora</taxon>
    </lineage>
</organism>
<evidence type="ECO:0000313" key="2">
    <source>
        <dbReference type="EMBL" id="KPI44341.1"/>
    </source>
</evidence>
<proteinExistence type="predicted"/>
<dbReference type="PANTHER" id="PTHR37544:SF3">
    <property type="entry name" value="SPRAY"/>
    <property type="match status" value="1"/>
</dbReference>
<sequence>MVVSSRNNGFAKASEGSLGSFLTVPLDKSLLWTGLPPFLVAFFAMWYGETLAAAADRQPYVDLNHDVGSAHDVRRTILLEYSGYHALYNWWVALRNRHYHLSMAMLAQLTANLILAPLVSNVFAAKPTWIDVHLISPDGMNLSALLNADLQPALDLTSAMLAYGAAPPIWMQSNASVEPVYIQPSSQTGEVNFTGLVTAAEPRCQIIDSTALEIIAYNSSAFGFGSVGVSFEDRGCSNIRFEYPTEPNRRIYSRTWSQTCGGDEDPQDRVGIFAAAYSPDSEYFLSDVTVISCWPKYWNTSTKMTVAFDAIGPRELKGIDKAIATSGPFTSLYLRSLHTSLEHYATMSAIGVDLDADSFGNIVHAYAQRLSPGTDVDPTAYLNATIRAYSTFWASVASTQLLKPLNPPRLASGTLTFATNKVHVVKPIAGILLALLFWMTASTAILLIHVLHTCSILFEDPHGLLGQALLLLKSDVTPCVEGIKNANPTKLKLLEYIKSKHDTKESMCWYDWDSGASTGRIRLHGLDKAVSPRPTWWSRIRARIWPSRTSSK</sequence>
<feature type="transmembrane region" description="Helical" evidence="1">
    <location>
        <begin position="428"/>
        <end position="451"/>
    </location>
</feature>
<dbReference type="GeneID" id="28740857"/>
<dbReference type="Proteomes" id="UP000038010">
    <property type="component" value="Unassembled WGS sequence"/>
</dbReference>
<dbReference type="EMBL" id="LFJN01000003">
    <property type="protein sequence ID" value="KPI44341.1"/>
    <property type="molecule type" value="Genomic_DNA"/>
</dbReference>
<keyword evidence="3" id="KW-1185">Reference proteome</keyword>
<dbReference type="Pfam" id="PF11915">
    <property type="entry name" value="DUF3433"/>
    <property type="match status" value="1"/>
</dbReference>